<dbReference type="EMBL" id="BMAO01013643">
    <property type="protein sequence ID" value="GFQ90139.1"/>
    <property type="molecule type" value="Genomic_DNA"/>
</dbReference>
<keyword evidence="2" id="KW-0695">RNA-directed DNA polymerase</keyword>
<reference evidence="2" key="1">
    <citation type="submission" date="2020-07" db="EMBL/GenBank/DDBJ databases">
        <title>Multicomponent nature underlies the extraordinary mechanical properties of spider dragline silk.</title>
        <authorList>
            <person name="Kono N."/>
            <person name="Nakamura H."/>
            <person name="Mori M."/>
            <person name="Yoshida Y."/>
            <person name="Ohtoshi R."/>
            <person name="Malay A.D."/>
            <person name="Moran D.A.P."/>
            <person name="Tomita M."/>
            <person name="Numata K."/>
            <person name="Arakawa K."/>
        </authorList>
    </citation>
    <scope>NUCLEOTIDE SEQUENCE</scope>
</reference>
<sequence>MIECRLREFLEQKGTISYCQAGFRRHKSTMEQVMKLTQTLRDGFHRRQPILAVLVDFKAAYDNVWHKRLLHKFKKHGAPGKLLNWVQNFLSQRNIRCRFLNATFPWKQLRQGMPQGSVLSCILFHTMINDLGTAIQKVSGVSCLFAA</sequence>
<feature type="domain" description="Reverse transcriptase" evidence="1">
    <location>
        <begin position="1"/>
        <end position="147"/>
    </location>
</feature>
<comment type="caution">
    <text evidence="2">The sequence shown here is derived from an EMBL/GenBank/DDBJ whole genome shotgun (WGS) entry which is preliminary data.</text>
</comment>
<evidence type="ECO:0000313" key="2">
    <source>
        <dbReference type="EMBL" id="GFQ90139.1"/>
    </source>
</evidence>
<dbReference type="GO" id="GO:0003964">
    <property type="term" value="F:RNA-directed DNA polymerase activity"/>
    <property type="evidence" value="ECO:0007669"/>
    <property type="project" value="UniProtKB-KW"/>
</dbReference>
<organism evidence="2 3">
    <name type="scientific">Trichonephila clavata</name>
    <name type="common">Joro spider</name>
    <name type="synonym">Nephila clavata</name>
    <dbReference type="NCBI Taxonomy" id="2740835"/>
    <lineage>
        <taxon>Eukaryota</taxon>
        <taxon>Metazoa</taxon>
        <taxon>Ecdysozoa</taxon>
        <taxon>Arthropoda</taxon>
        <taxon>Chelicerata</taxon>
        <taxon>Arachnida</taxon>
        <taxon>Araneae</taxon>
        <taxon>Araneomorphae</taxon>
        <taxon>Entelegynae</taxon>
        <taxon>Araneoidea</taxon>
        <taxon>Nephilidae</taxon>
        <taxon>Trichonephila</taxon>
    </lineage>
</organism>
<dbReference type="PROSITE" id="PS50878">
    <property type="entry name" value="RT_POL"/>
    <property type="match status" value="1"/>
</dbReference>
<keyword evidence="2" id="KW-0548">Nucleotidyltransferase</keyword>
<keyword evidence="3" id="KW-1185">Reference proteome</keyword>
<dbReference type="InterPro" id="IPR000477">
    <property type="entry name" value="RT_dom"/>
</dbReference>
<evidence type="ECO:0000259" key="1">
    <source>
        <dbReference type="PROSITE" id="PS50878"/>
    </source>
</evidence>
<proteinExistence type="predicted"/>
<evidence type="ECO:0000313" key="3">
    <source>
        <dbReference type="Proteomes" id="UP000887116"/>
    </source>
</evidence>
<keyword evidence="2" id="KW-0808">Transferase</keyword>
<dbReference type="PANTHER" id="PTHR36688:SF1">
    <property type="entry name" value="ENDONUCLEASE_EXONUCLEASE_PHOSPHATASE DOMAIN-CONTAINING PROTEIN"/>
    <property type="match status" value="1"/>
</dbReference>
<dbReference type="Pfam" id="PF00078">
    <property type="entry name" value="RVT_1"/>
    <property type="match status" value="1"/>
</dbReference>
<dbReference type="OrthoDB" id="6434707at2759"/>
<dbReference type="Proteomes" id="UP000887116">
    <property type="component" value="Unassembled WGS sequence"/>
</dbReference>
<dbReference type="InterPro" id="IPR052560">
    <property type="entry name" value="RdDP_mobile_element"/>
</dbReference>
<name>A0A8X6KYN1_TRICU</name>
<protein>
    <submittedName>
        <fullName evidence="2">Putative RNA-directed DNA polymerase from transposon BS</fullName>
    </submittedName>
</protein>
<gene>
    <name evidence="2" type="primary">RTase_13</name>
    <name evidence="2" type="ORF">TNCT_106131</name>
</gene>
<dbReference type="PANTHER" id="PTHR36688">
    <property type="entry name" value="ENDO/EXONUCLEASE/PHOSPHATASE DOMAIN-CONTAINING PROTEIN"/>
    <property type="match status" value="1"/>
</dbReference>
<accession>A0A8X6KYN1</accession>
<dbReference type="AlphaFoldDB" id="A0A8X6KYN1"/>